<dbReference type="RefSeq" id="XP_040630148.1">
    <property type="nucleotide sequence ID" value="XM_040768265.1"/>
</dbReference>
<gene>
    <name evidence="2" type="ORF">DACRYDRAFT_106419</name>
</gene>
<name>M5G3K2_DACPD</name>
<proteinExistence type="predicted"/>
<accession>M5G3K2</accession>
<evidence type="ECO:0000313" key="3">
    <source>
        <dbReference type="Proteomes" id="UP000030653"/>
    </source>
</evidence>
<sequence length="66" mass="7266">MEMDEQRSTSGPLSATEYAHANVLLGLLVLQAREHSQLTTSGMEGIPLNRHNKDHPDAAEAPSERR</sequence>
<reference evidence="2 3" key="1">
    <citation type="journal article" date="2012" name="Science">
        <title>The Paleozoic origin of enzymatic lignin decomposition reconstructed from 31 fungal genomes.</title>
        <authorList>
            <person name="Floudas D."/>
            <person name="Binder M."/>
            <person name="Riley R."/>
            <person name="Barry K."/>
            <person name="Blanchette R.A."/>
            <person name="Henrissat B."/>
            <person name="Martinez A.T."/>
            <person name="Otillar R."/>
            <person name="Spatafora J.W."/>
            <person name="Yadav J.S."/>
            <person name="Aerts A."/>
            <person name="Benoit I."/>
            <person name="Boyd A."/>
            <person name="Carlson A."/>
            <person name="Copeland A."/>
            <person name="Coutinho P.M."/>
            <person name="de Vries R.P."/>
            <person name="Ferreira P."/>
            <person name="Findley K."/>
            <person name="Foster B."/>
            <person name="Gaskell J."/>
            <person name="Glotzer D."/>
            <person name="Gorecki P."/>
            <person name="Heitman J."/>
            <person name="Hesse C."/>
            <person name="Hori C."/>
            <person name="Igarashi K."/>
            <person name="Jurgens J.A."/>
            <person name="Kallen N."/>
            <person name="Kersten P."/>
            <person name="Kohler A."/>
            <person name="Kuees U."/>
            <person name="Kumar T.K.A."/>
            <person name="Kuo A."/>
            <person name="LaButti K."/>
            <person name="Larrondo L.F."/>
            <person name="Lindquist E."/>
            <person name="Ling A."/>
            <person name="Lombard V."/>
            <person name="Lucas S."/>
            <person name="Lundell T."/>
            <person name="Martin R."/>
            <person name="McLaughlin D.J."/>
            <person name="Morgenstern I."/>
            <person name="Morin E."/>
            <person name="Murat C."/>
            <person name="Nagy L.G."/>
            <person name="Nolan M."/>
            <person name="Ohm R.A."/>
            <person name="Patyshakuliyeva A."/>
            <person name="Rokas A."/>
            <person name="Ruiz-Duenas F.J."/>
            <person name="Sabat G."/>
            <person name="Salamov A."/>
            <person name="Samejima M."/>
            <person name="Schmutz J."/>
            <person name="Slot J.C."/>
            <person name="St John F."/>
            <person name="Stenlid J."/>
            <person name="Sun H."/>
            <person name="Sun S."/>
            <person name="Syed K."/>
            <person name="Tsang A."/>
            <person name="Wiebenga A."/>
            <person name="Young D."/>
            <person name="Pisabarro A."/>
            <person name="Eastwood D.C."/>
            <person name="Martin F."/>
            <person name="Cullen D."/>
            <person name="Grigoriev I.V."/>
            <person name="Hibbett D.S."/>
        </authorList>
    </citation>
    <scope>NUCLEOTIDE SEQUENCE [LARGE SCALE GENOMIC DNA]</scope>
    <source>
        <strain evidence="2 3">DJM-731 SS1</strain>
    </source>
</reference>
<feature type="compositionally biased region" description="Basic and acidic residues" evidence="1">
    <location>
        <begin position="54"/>
        <end position="66"/>
    </location>
</feature>
<evidence type="ECO:0000313" key="2">
    <source>
        <dbReference type="EMBL" id="EJU03254.1"/>
    </source>
</evidence>
<dbReference type="AlphaFoldDB" id="M5G3K2"/>
<evidence type="ECO:0000256" key="1">
    <source>
        <dbReference type="SAM" id="MobiDB-lite"/>
    </source>
</evidence>
<dbReference type="GeneID" id="63683327"/>
<keyword evidence="3" id="KW-1185">Reference proteome</keyword>
<feature type="region of interest" description="Disordered" evidence="1">
    <location>
        <begin position="40"/>
        <end position="66"/>
    </location>
</feature>
<dbReference type="HOGENOM" id="CLU_2831144_0_0_1"/>
<protein>
    <submittedName>
        <fullName evidence="2">Uncharacterized protein</fullName>
    </submittedName>
</protein>
<dbReference type="Proteomes" id="UP000030653">
    <property type="component" value="Unassembled WGS sequence"/>
</dbReference>
<organism evidence="2 3">
    <name type="scientific">Dacryopinax primogenitus (strain DJM 731)</name>
    <name type="common">Brown rot fungus</name>
    <dbReference type="NCBI Taxonomy" id="1858805"/>
    <lineage>
        <taxon>Eukaryota</taxon>
        <taxon>Fungi</taxon>
        <taxon>Dikarya</taxon>
        <taxon>Basidiomycota</taxon>
        <taxon>Agaricomycotina</taxon>
        <taxon>Dacrymycetes</taxon>
        <taxon>Dacrymycetales</taxon>
        <taxon>Dacrymycetaceae</taxon>
        <taxon>Dacryopinax</taxon>
    </lineage>
</organism>
<dbReference type="EMBL" id="JH795860">
    <property type="protein sequence ID" value="EJU03254.1"/>
    <property type="molecule type" value="Genomic_DNA"/>
</dbReference>